<dbReference type="GO" id="GO:0006207">
    <property type="term" value="P:'de novo' pyrimidine nucleobase biosynthetic process"/>
    <property type="evidence" value="ECO:0007669"/>
    <property type="project" value="InterPro"/>
</dbReference>
<evidence type="ECO:0000259" key="8">
    <source>
        <dbReference type="Pfam" id="PF00185"/>
    </source>
</evidence>
<feature type="binding site" evidence="7">
    <location>
        <position position="269"/>
    </location>
    <ligand>
        <name>carbamoyl phosphate</name>
        <dbReference type="ChEBI" id="CHEBI:58228"/>
    </ligand>
</feature>
<dbReference type="InterPro" id="IPR006130">
    <property type="entry name" value="Asp/Orn_carbamoylTrfase"/>
</dbReference>
<evidence type="ECO:0000256" key="3">
    <source>
        <dbReference type="ARBA" id="ARBA00022679"/>
    </source>
</evidence>
<dbReference type="Pfam" id="PF02729">
    <property type="entry name" value="OTCace_N"/>
    <property type="match status" value="1"/>
</dbReference>
<dbReference type="GeneID" id="26136927"/>
<feature type="binding site" evidence="7">
    <location>
        <position position="59"/>
    </location>
    <ligand>
        <name>carbamoyl phosphate</name>
        <dbReference type="ChEBI" id="CHEBI:58228"/>
    </ligand>
</feature>
<feature type="binding site" evidence="7">
    <location>
        <position position="230"/>
    </location>
    <ligand>
        <name>L-aspartate</name>
        <dbReference type="ChEBI" id="CHEBI:29991"/>
    </ligand>
</feature>
<comment type="subunit">
    <text evidence="7">Heterooligomer of catalytic and regulatory chains.</text>
</comment>
<dbReference type="PROSITE" id="PS00097">
    <property type="entry name" value="CARBAMOYLTRANSFERASE"/>
    <property type="match status" value="1"/>
</dbReference>
<feature type="binding site" evidence="7">
    <location>
        <position position="58"/>
    </location>
    <ligand>
        <name>carbamoyl phosphate</name>
        <dbReference type="ChEBI" id="CHEBI:58228"/>
    </ligand>
</feature>
<keyword evidence="4 7" id="KW-0665">Pyrimidine biosynthesis</keyword>
<evidence type="ECO:0000256" key="5">
    <source>
        <dbReference type="ARBA" id="ARBA00043884"/>
    </source>
</evidence>
<dbReference type="PANTHER" id="PTHR45753:SF6">
    <property type="entry name" value="ASPARTATE CARBAMOYLTRANSFERASE"/>
    <property type="match status" value="1"/>
</dbReference>
<dbReference type="NCBIfam" id="TIGR00670">
    <property type="entry name" value="asp_carb_tr"/>
    <property type="match status" value="1"/>
</dbReference>
<gene>
    <name evidence="7 10" type="primary">pyrB</name>
    <name evidence="10" type="ORF">TBCH5v1_1687</name>
</gene>
<proteinExistence type="inferred from homology"/>
<feature type="binding site" evidence="7">
    <location>
        <position position="87"/>
    </location>
    <ligand>
        <name>L-aspartate</name>
        <dbReference type="ChEBI" id="CHEBI:29991"/>
    </ligand>
</feature>
<dbReference type="Pfam" id="PF00185">
    <property type="entry name" value="OTCace"/>
    <property type="match status" value="1"/>
</dbReference>
<dbReference type="STRING" id="55802.TBCH5v1_1687"/>
<comment type="pathway">
    <text evidence="1 7">Pyrimidine metabolism; UMP biosynthesis via de novo pathway; (S)-dihydroorotate from bicarbonate: step 2/3.</text>
</comment>
<evidence type="ECO:0000256" key="6">
    <source>
        <dbReference type="ARBA" id="ARBA00048859"/>
    </source>
</evidence>
<dbReference type="Proteomes" id="UP000066042">
    <property type="component" value="Chromosome"/>
</dbReference>
<dbReference type="NCBIfam" id="NF002032">
    <property type="entry name" value="PRK00856.1"/>
    <property type="match status" value="1"/>
</dbReference>
<evidence type="ECO:0000259" key="9">
    <source>
        <dbReference type="Pfam" id="PF02729"/>
    </source>
</evidence>
<feature type="domain" description="Aspartate/ornithine carbamoyltransferase carbamoyl-P binding" evidence="9">
    <location>
        <begin position="7"/>
        <end position="148"/>
    </location>
</feature>
<dbReference type="InterPro" id="IPR002082">
    <property type="entry name" value="Asp_carbamoyltransf"/>
</dbReference>
<dbReference type="UniPathway" id="UPA00070">
    <property type="reaction ID" value="UER00116"/>
</dbReference>
<dbReference type="FunFam" id="3.40.50.1370:FF:000001">
    <property type="entry name" value="Aspartate carbamoyltransferase"/>
    <property type="match status" value="1"/>
</dbReference>
<comment type="function">
    <text evidence="5 7">Catalyzes the condensation of carbamoyl phosphate and aspartate to form carbamoyl aspartate and inorganic phosphate, the committed step in the de novo pyrimidine nucleotide biosynthesis pathway.</text>
</comment>
<dbReference type="InterPro" id="IPR006131">
    <property type="entry name" value="Asp_carbamoyltransf_Asp/Orn-bd"/>
</dbReference>
<feature type="domain" description="Aspartate/ornithine carbamoyltransferase Asp/Orn-binding" evidence="8">
    <location>
        <begin position="155"/>
        <end position="304"/>
    </location>
</feature>
<feature type="binding site" evidence="7">
    <location>
        <position position="139"/>
    </location>
    <ligand>
        <name>carbamoyl phosphate</name>
        <dbReference type="ChEBI" id="CHEBI:58228"/>
    </ligand>
</feature>
<feature type="binding site" evidence="7">
    <location>
        <position position="169"/>
    </location>
    <ligand>
        <name>L-aspartate</name>
        <dbReference type="ChEBI" id="CHEBI:29991"/>
    </ligand>
</feature>
<evidence type="ECO:0000313" key="10">
    <source>
        <dbReference type="EMBL" id="ALM75599.1"/>
    </source>
</evidence>
<dbReference type="PRINTS" id="PR00100">
    <property type="entry name" value="AOTCASE"/>
</dbReference>
<dbReference type="PATRIC" id="fig|55802.8.peg.1666"/>
<dbReference type="GO" id="GO:0006520">
    <property type="term" value="P:amino acid metabolic process"/>
    <property type="evidence" value="ECO:0007669"/>
    <property type="project" value="InterPro"/>
</dbReference>
<dbReference type="GO" id="GO:0016597">
    <property type="term" value="F:amino acid binding"/>
    <property type="evidence" value="ECO:0007669"/>
    <property type="project" value="InterPro"/>
</dbReference>
<dbReference type="GO" id="GO:0044205">
    <property type="term" value="P:'de novo' UMP biosynthetic process"/>
    <property type="evidence" value="ECO:0007669"/>
    <property type="project" value="UniProtKB-UniRule"/>
</dbReference>
<evidence type="ECO:0000256" key="7">
    <source>
        <dbReference type="HAMAP-Rule" id="MF_00001"/>
    </source>
</evidence>
<reference evidence="10 11" key="1">
    <citation type="journal article" date="2016" name="Genome Announc.">
        <title>Complete genome sequence of the hyperthermophilic and piezophilic archaeon Thermococcus barophilus Ch5, capable of growth at the expense of hydrogenogenesis from carbon monoxide and formate.</title>
        <authorList>
            <person name="Oger P."/>
            <person name="Sokolova T.G."/>
            <person name="Kozhevnikova D.A."/>
            <person name="Taranov E.A."/>
            <person name="Vannier P."/>
            <person name="Lee H.S."/>
            <person name="Kwon K.K."/>
            <person name="Kang S.G."/>
            <person name="Lee J.H."/>
            <person name="Bonch-Osmolovskaya E.A."/>
            <person name="Lebedinsky A.V."/>
        </authorList>
    </citation>
    <scope>NUCLEOTIDE SEQUENCE [LARGE SCALE GENOMIC DNA]</scope>
    <source>
        <strain evidence="11">Ch5</strain>
    </source>
</reference>
<keyword evidence="3 7" id="KW-0808">Transferase</keyword>
<evidence type="ECO:0000313" key="11">
    <source>
        <dbReference type="Proteomes" id="UP000066042"/>
    </source>
</evidence>
<feature type="binding site" evidence="7">
    <location>
        <position position="108"/>
    </location>
    <ligand>
        <name>carbamoyl phosphate</name>
        <dbReference type="ChEBI" id="CHEBI:58228"/>
    </ligand>
</feature>
<dbReference type="AlphaFoldDB" id="A0A0S1XCU2"/>
<dbReference type="RefSeq" id="WP_056934187.1">
    <property type="nucleotide sequence ID" value="NZ_CP013050.1"/>
</dbReference>
<dbReference type="FunFam" id="3.40.50.1370:FF:000021">
    <property type="entry name" value="Aspartate carbamoyltransferase"/>
    <property type="match status" value="1"/>
</dbReference>
<dbReference type="PANTHER" id="PTHR45753">
    <property type="entry name" value="ORNITHINE CARBAMOYLTRANSFERASE, MITOCHONDRIAL"/>
    <property type="match status" value="1"/>
</dbReference>
<dbReference type="SUPFAM" id="SSF53671">
    <property type="entry name" value="Aspartate/ornithine carbamoyltransferase"/>
    <property type="match status" value="1"/>
</dbReference>
<organism evidence="10 11">
    <name type="scientific">Thermococcus barophilus</name>
    <dbReference type="NCBI Taxonomy" id="55802"/>
    <lineage>
        <taxon>Archaea</taxon>
        <taxon>Methanobacteriati</taxon>
        <taxon>Methanobacteriota</taxon>
        <taxon>Thermococci</taxon>
        <taxon>Thermococcales</taxon>
        <taxon>Thermococcaceae</taxon>
        <taxon>Thermococcus</taxon>
    </lineage>
</organism>
<dbReference type="InterPro" id="IPR006132">
    <property type="entry name" value="Asp/Orn_carbamoyltranf_P-bd"/>
</dbReference>
<sequence length="310" mass="34955">MQGWKGRDVVSIRDFSKEDIEYVLNTAERLERELKEKGSLEYAKGKILATLFFEPSTRTRLSFESAMHRLGGSVIGFAEASTSSVKKGESLRDTIKTVEQYSDVIVIRHPKEGAARLAAEVAEIPVINAGDGSNQHPTQTLLDLYTIKREFGKIDGLKIALLGDLKYGRTVHSLSEALSHYDVELYLISPSLLRMPRHIVEELKEKGVKVYETSDLESVIGELDVLYATRIQKERFPDEQEYLKVKGSYVIDLEILKKAKETLKIMHPLPRVDEIHPSVDSTKHAIYFRQVFSGIPVRMALLALTLGVIE</sequence>
<feature type="binding site" evidence="7">
    <location>
        <position position="136"/>
    </location>
    <ligand>
        <name>carbamoyl phosphate</name>
        <dbReference type="ChEBI" id="CHEBI:58228"/>
    </ligand>
</feature>
<protein>
    <recommendedName>
        <fullName evidence="7">Aspartate carbamoyltransferase</fullName>
        <ecNumber evidence="7">2.1.3.2</ecNumber>
    </recommendedName>
    <alternativeName>
        <fullName evidence="7">Aspartate transcarbamylase</fullName>
        <shortName evidence="7">ATCase</shortName>
    </alternativeName>
</protein>
<name>A0A0S1XCU2_THEBA</name>
<feature type="binding site" evidence="7">
    <location>
        <position position="270"/>
    </location>
    <ligand>
        <name>carbamoyl phosphate</name>
        <dbReference type="ChEBI" id="CHEBI:58228"/>
    </ligand>
</feature>
<accession>A0A0S1XCU2</accession>
<dbReference type="Gene3D" id="3.40.50.1370">
    <property type="entry name" value="Aspartate/ornithine carbamoyltransferase"/>
    <property type="match status" value="2"/>
</dbReference>
<dbReference type="HAMAP" id="MF_00001">
    <property type="entry name" value="Asp_carb_tr"/>
    <property type="match status" value="1"/>
</dbReference>
<dbReference type="PRINTS" id="PR00101">
    <property type="entry name" value="ATCASE"/>
</dbReference>
<dbReference type="GO" id="GO:0004070">
    <property type="term" value="F:aspartate carbamoyltransferase activity"/>
    <property type="evidence" value="ECO:0007669"/>
    <property type="project" value="UniProtKB-UniRule"/>
</dbReference>
<evidence type="ECO:0000256" key="1">
    <source>
        <dbReference type="ARBA" id="ARBA00004852"/>
    </source>
</evidence>
<dbReference type="EMBL" id="CP013050">
    <property type="protein sequence ID" value="ALM75599.1"/>
    <property type="molecule type" value="Genomic_DNA"/>
</dbReference>
<comment type="similarity">
    <text evidence="2 7">Belongs to the aspartate/ornithine carbamoyltransferase superfamily. ATCase family.</text>
</comment>
<evidence type="ECO:0000256" key="2">
    <source>
        <dbReference type="ARBA" id="ARBA00008896"/>
    </source>
</evidence>
<comment type="catalytic activity">
    <reaction evidence="6 7">
        <text>carbamoyl phosphate + L-aspartate = N-carbamoyl-L-aspartate + phosphate + H(+)</text>
        <dbReference type="Rhea" id="RHEA:20013"/>
        <dbReference type="ChEBI" id="CHEBI:15378"/>
        <dbReference type="ChEBI" id="CHEBI:29991"/>
        <dbReference type="ChEBI" id="CHEBI:32814"/>
        <dbReference type="ChEBI" id="CHEBI:43474"/>
        <dbReference type="ChEBI" id="CHEBI:58228"/>
        <dbReference type="EC" id="2.1.3.2"/>
    </reaction>
</comment>
<evidence type="ECO:0000256" key="4">
    <source>
        <dbReference type="ARBA" id="ARBA00022975"/>
    </source>
</evidence>
<dbReference type="EC" id="2.1.3.2" evidence="7"/>
<dbReference type="InterPro" id="IPR036901">
    <property type="entry name" value="Asp/Orn_carbamoylTrfase_sf"/>
</dbReference>